<evidence type="ECO:0000259" key="1">
    <source>
        <dbReference type="Pfam" id="PF14908"/>
    </source>
</evidence>
<protein>
    <recommendedName>
        <fullName evidence="1">CCDC81 HU domain-containing protein</fullName>
    </recommendedName>
</protein>
<dbReference type="Proteomes" id="UP000324800">
    <property type="component" value="Unassembled WGS sequence"/>
</dbReference>
<comment type="caution">
    <text evidence="2">The sequence shown here is derived from an EMBL/GenBank/DDBJ whole genome shotgun (WGS) entry which is preliminary data.</text>
</comment>
<feature type="domain" description="CCDC81 HU" evidence="1">
    <location>
        <begin position="21"/>
        <end position="86"/>
    </location>
</feature>
<dbReference type="InterPro" id="IPR028034">
    <property type="entry name" value="HU-CCDC81"/>
</dbReference>
<accession>A0A5J4V9B1</accession>
<reference evidence="2 3" key="1">
    <citation type="submission" date="2019-03" db="EMBL/GenBank/DDBJ databases">
        <title>Single cell metagenomics reveals metabolic interactions within the superorganism composed of flagellate Streblomastix strix and complex community of Bacteroidetes bacteria on its surface.</title>
        <authorList>
            <person name="Treitli S.C."/>
            <person name="Kolisko M."/>
            <person name="Husnik F."/>
            <person name="Keeling P."/>
            <person name="Hampl V."/>
        </authorList>
    </citation>
    <scope>NUCLEOTIDE SEQUENCE [LARGE SCALE GENOMIC DNA]</scope>
    <source>
        <strain evidence="2">ST1C</strain>
    </source>
</reference>
<evidence type="ECO:0000313" key="2">
    <source>
        <dbReference type="EMBL" id="KAA6379085.1"/>
    </source>
</evidence>
<dbReference type="OrthoDB" id="125906at2759"/>
<proteinExistence type="predicted"/>
<evidence type="ECO:0000313" key="3">
    <source>
        <dbReference type="Proteomes" id="UP000324800"/>
    </source>
</evidence>
<dbReference type="EMBL" id="SNRW01008719">
    <property type="protein sequence ID" value="KAA6379085.1"/>
    <property type="molecule type" value="Genomic_DNA"/>
</dbReference>
<gene>
    <name evidence="2" type="ORF">EZS28_025390</name>
</gene>
<organism evidence="2 3">
    <name type="scientific">Streblomastix strix</name>
    <dbReference type="NCBI Taxonomy" id="222440"/>
    <lineage>
        <taxon>Eukaryota</taxon>
        <taxon>Metamonada</taxon>
        <taxon>Preaxostyla</taxon>
        <taxon>Oxymonadida</taxon>
        <taxon>Streblomastigidae</taxon>
        <taxon>Streblomastix</taxon>
    </lineage>
</organism>
<name>A0A5J4V9B1_9EUKA</name>
<dbReference type="Pfam" id="PF14908">
    <property type="entry name" value="HU-CCDC81_euk_1"/>
    <property type="match status" value="1"/>
</dbReference>
<dbReference type="AlphaFoldDB" id="A0A5J4V9B1"/>
<sequence length="135" mass="14962">MPVTKEIIAERASEIQVGPSASETLSVWEVVCSFLNNYVIQGKMFIPDFATFSFQVPKIEAANQGSFNKCKPIFKINAQFSAAHEVSGKSIVLDTDNVQPVLLYFSTVGAYCCVFREKASQYYRMFLQALGAAID</sequence>